<evidence type="ECO:0000313" key="5">
    <source>
        <dbReference type="EMBL" id="RQG88096.1"/>
    </source>
</evidence>
<comment type="caution">
    <text evidence="5">The sequence shown here is derived from an EMBL/GenBank/DDBJ whole genome shotgun (WGS) entry which is preliminary data.</text>
</comment>
<keyword evidence="6" id="KW-1185">Reference proteome</keyword>
<protein>
    <submittedName>
        <fullName evidence="5">Xanthine dehydrogenase family protein subunit M</fullName>
    </submittedName>
</protein>
<dbReference type="FunFam" id="3.30.465.10:FF:000017">
    <property type="entry name" value="Xanthine dehydrogenase, FAD binding subunit"/>
    <property type="match status" value="1"/>
</dbReference>
<proteinExistence type="predicted"/>
<dbReference type="InterPro" id="IPR002346">
    <property type="entry name" value="Mopterin_DH_FAD-bd"/>
</dbReference>
<dbReference type="Pfam" id="PF03450">
    <property type="entry name" value="CO_deh_flav_C"/>
    <property type="match status" value="1"/>
</dbReference>
<dbReference type="EMBL" id="REFY01000005">
    <property type="protein sequence ID" value="RQG88096.1"/>
    <property type="molecule type" value="Genomic_DNA"/>
</dbReference>
<gene>
    <name evidence="5" type="ORF">EA462_13290</name>
</gene>
<dbReference type="InterPro" id="IPR016169">
    <property type="entry name" value="FAD-bd_PCMH_sub2"/>
</dbReference>
<name>A0A3N6LJ49_9EURY</name>
<dbReference type="InterPro" id="IPR036683">
    <property type="entry name" value="CO_DH_flav_C_dom_sf"/>
</dbReference>
<dbReference type="RefSeq" id="WP_124179038.1">
    <property type="nucleotide sequence ID" value="NZ_REFY01000005.1"/>
</dbReference>
<evidence type="ECO:0000256" key="2">
    <source>
        <dbReference type="ARBA" id="ARBA00022827"/>
    </source>
</evidence>
<dbReference type="InterPro" id="IPR005107">
    <property type="entry name" value="CO_DH_flav_C"/>
</dbReference>
<dbReference type="Proteomes" id="UP000273828">
    <property type="component" value="Unassembled WGS sequence"/>
</dbReference>
<dbReference type="Gene3D" id="3.30.390.50">
    <property type="entry name" value="CO dehydrogenase flavoprotein, C-terminal domain"/>
    <property type="match status" value="1"/>
</dbReference>
<accession>A0A3N6LJ49</accession>
<dbReference type="AlphaFoldDB" id="A0A3N6LJ49"/>
<dbReference type="GO" id="GO:0071949">
    <property type="term" value="F:FAD binding"/>
    <property type="evidence" value="ECO:0007669"/>
    <property type="project" value="InterPro"/>
</dbReference>
<dbReference type="InterPro" id="IPR036318">
    <property type="entry name" value="FAD-bd_PCMH-like_sf"/>
</dbReference>
<dbReference type="SUPFAM" id="SSF55447">
    <property type="entry name" value="CO dehydrogenase flavoprotein C-terminal domain-like"/>
    <property type="match status" value="1"/>
</dbReference>
<evidence type="ECO:0000259" key="4">
    <source>
        <dbReference type="PROSITE" id="PS51387"/>
    </source>
</evidence>
<dbReference type="InterPro" id="IPR016167">
    <property type="entry name" value="FAD-bd_PCMH_sub1"/>
</dbReference>
<dbReference type="OrthoDB" id="19205at2157"/>
<keyword evidence="1" id="KW-0285">Flavoprotein</keyword>
<dbReference type="PROSITE" id="PS51387">
    <property type="entry name" value="FAD_PCMH"/>
    <property type="match status" value="1"/>
</dbReference>
<evidence type="ECO:0000256" key="1">
    <source>
        <dbReference type="ARBA" id="ARBA00022630"/>
    </source>
</evidence>
<reference evidence="5 6" key="1">
    <citation type="submission" date="2018-10" db="EMBL/GenBank/DDBJ databases">
        <title>Natrarchaeobius chitinivorans gen. nov., sp. nov., and Natrarchaeobius haloalkaliphilus sp. nov., alkaliphilic, chitin-utilizing haloarchaea from hypersaline alkaline lakes.</title>
        <authorList>
            <person name="Sorokin D.Y."/>
            <person name="Elcheninov A.G."/>
            <person name="Kostrikina N.A."/>
            <person name="Bale N.J."/>
            <person name="Sinninghe Damste J.S."/>
            <person name="Khijniak T.V."/>
            <person name="Kublanov I.V."/>
            <person name="Toshchakov S.V."/>
        </authorList>
    </citation>
    <scope>NUCLEOTIDE SEQUENCE [LARGE SCALE GENOMIC DNA]</scope>
    <source>
        <strain evidence="5 6">AArcht-Sl</strain>
    </source>
</reference>
<dbReference type="SUPFAM" id="SSF56176">
    <property type="entry name" value="FAD-binding/transporter-associated domain-like"/>
    <property type="match status" value="1"/>
</dbReference>
<organism evidence="5 6">
    <name type="scientific">Natrarchaeobius halalkaliphilus</name>
    <dbReference type="NCBI Taxonomy" id="1679091"/>
    <lineage>
        <taxon>Archaea</taxon>
        <taxon>Methanobacteriati</taxon>
        <taxon>Methanobacteriota</taxon>
        <taxon>Stenosarchaea group</taxon>
        <taxon>Halobacteria</taxon>
        <taxon>Halobacteriales</taxon>
        <taxon>Natrialbaceae</taxon>
        <taxon>Natrarchaeobius</taxon>
    </lineage>
</organism>
<dbReference type="PANTHER" id="PTHR42659:SF2">
    <property type="entry name" value="XANTHINE DEHYDROGENASE SUBUNIT C-RELATED"/>
    <property type="match status" value="1"/>
</dbReference>
<keyword evidence="2" id="KW-0274">FAD</keyword>
<dbReference type="PANTHER" id="PTHR42659">
    <property type="entry name" value="XANTHINE DEHYDROGENASE SUBUNIT C-RELATED"/>
    <property type="match status" value="1"/>
</dbReference>
<dbReference type="SMART" id="SM01092">
    <property type="entry name" value="CO_deh_flav_C"/>
    <property type="match status" value="1"/>
</dbReference>
<dbReference type="Pfam" id="PF00941">
    <property type="entry name" value="FAD_binding_5"/>
    <property type="match status" value="1"/>
</dbReference>
<evidence type="ECO:0000256" key="3">
    <source>
        <dbReference type="ARBA" id="ARBA00023002"/>
    </source>
</evidence>
<dbReference type="Gene3D" id="3.30.43.10">
    <property type="entry name" value="Uridine Diphospho-n-acetylenolpyruvylglucosamine Reductase, domain 2"/>
    <property type="match status" value="1"/>
</dbReference>
<dbReference type="Gene3D" id="3.30.465.10">
    <property type="match status" value="1"/>
</dbReference>
<keyword evidence="3" id="KW-0560">Oxidoreductase</keyword>
<dbReference type="GO" id="GO:0016491">
    <property type="term" value="F:oxidoreductase activity"/>
    <property type="evidence" value="ECO:0007669"/>
    <property type="project" value="UniProtKB-KW"/>
</dbReference>
<evidence type="ECO:0000313" key="6">
    <source>
        <dbReference type="Proteomes" id="UP000273828"/>
    </source>
</evidence>
<sequence length="296" mass="31753">MKSEPFVYHSPVSVEEVVSLMNEHDHAELVAGNQSLAIQMNNRLATPDHLIDLNDVDDLAYLDERDGAIEIGAMTTHNTIAESDVIDRKLPILSEAARQIAGPSVRNVGTLGGGIGEADPAGNYPTVLTALDATITLTSESGDRSVGVDDFFIAYMMTEVGENEMITGATVPTDPFPIGRTGMSFLELKRVSHTWPKLSAAGIVRVDDPTASEPTVEEARLTFANASDTPLRVEAAESAIEGTSLTDDALDEAAGIAMDSADPADEMQAEAEYKEEQVGIFTERALREAYDRALDQ</sequence>
<dbReference type="InterPro" id="IPR051312">
    <property type="entry name" value="Diverse_Substr_Oxidored"/>
</dbReference>
<dbReference type="InterPro" id="IPR016166">
    <property type="entry name" value="FAD-bd_PCMH"/>
</dbReference>
<feature type="domain" description="FAD-binding PCMH-type" evidence="4">
    <location>
        <begin position="1"/>
        <end position="176"/>
    </location>
</feature>